<dbReference type="EMBL" id="AVOT02107305">
    <property type="protein sequence ID" value="MBW0580340.1"/>
    <property type="molecule type" value="Genomic_DNA"/>
</dbReference>
<comment type="caution">
    <text evidence="1">The sequence shown here is derived from an EMBL/GenBank/DDBJ whole genome shotgun (WGS) entry which is preliminary data.</text>
</comment>
<dbReference type="OrthoDB" id="3253623at2759"/>
<organism evidence="1 2">
    <name type="scientific">Austropuccinia psidii MF-1</name>
    <dbReference type="NCBI Taxonomy" id="1389203"/>
    <lineage>
        <taxon>Eukaryota</taxon>
        <taxon>Fungi</taxon>
        <taxon>Dikarya</taxon>
        <taxon>Basidiomycota</taxon>
        <taxon>Pucciniomycotina</taxon>
        <taxon>Pucciniomycetes</taxon>
        <taxon>Pucciniales</taxon>
        <taxon>Sphaerophragmiaceae</taxon>
        <taxon>Austropuccinia</taxon>
    </lineage>
</organism>
<name>A0A9Q3Q0Y9_9BASI</name>
<dbReference type="AlphaFoldDB" id="A0A9Q3Q0Y9"/>
<dbReference type="Proteomes" id="UP000765509">
    <property type="component" value="Unassembled WGS sequence"/>
</dbReference>
<evidence type="ECO:0000313" key="2">
    <source>
        <dbReference type="Proteomes" id="UP000765509"/>
    </source>
</evidence>
<protein>
    <submittedName>
        <fullName evidence="1">Uncharacterized protein</fullName>
    </submittedName>
</protein>
<keyword evidence="2" id="KW-1185">Reference proteome</keyword>
<evidence type="ECO:0000313" key="1">
    <source>
        <dbReference type="EMBL" id="MBW0580340.1"/>
    </source>
</evidence>
<accession>A0A9Q3Q0Y9</accession>
<proteinExistence type="predicted"/>
<dbReference type="InterPro" id="IPR004242">
    <property type="entry name" value="Transposase_21"/>
</dbReference>
<reference evidence="1" key="1">
    <citation type="submission" date="2021-03" db="EMBL/GenBank/DDBJ databases">
        <title>Draft genome sequence of rust myrtle Austropuccinia psidii MF-1, a brazilian biotype.</title>
        <authorList>
            <person name="Quecine M.C."/>
            <person name="Pachon D.M.R."/>
            <person name="Bonatelli M.L."/>
            <person name="Correr F.H."/>
            <person name="Franceschini L.M."/>
            <person name="Leite T.F."/>
            <person name="Margarido G.R.A."/>
            <person name="Almeida C.A."/>
            <person name="Ferrarezi J.A."/>
            <person name="Labate C.A."/>
        </authorList>
    </citation>
    <scope>NUCLEOTIDE SEQUENCE</scope>
    <source>
        <strain evidence="1">MF-1</strain>
    </source>
</reference>
<sequence length="199" mass="22929">MTCTYQEQPHGKNCDFPLLKEKTCYSALQEKGIANCQNSQVHKNELLKIRNPICVYYKKSITRWLQWFLGQQKIENEIENWAKIVTNLPYFQDIQQALAWKHMVWPVLSDEAPLKLVFSLFIDWFNPRGNKQAGKQESLGVILLKCLNLPPAMQNKPAYTLVHGIIPGPNTPNVTNISNILKPLVNELLWLKDGIEIET</sequence>
<dbReference type="Pfam" id="PF02992">
    <property type="entry name" value="Transposase_21"/>
    <property type="match status" value="1"/>
</dbReference>
<gene>
    <name evidence="1" type="ORF">O181_120055</name>
</gene>